<organism evidence="16 17">
    <name type="scientific">Aliiglaciecola litoralis</name>
    <dbReference type="NCBI Taxonomy" id="582857"/>
    <lineage>
        <taxon>Bacteria</taxon>
        <taxon>Pseudomonadati</taxon>
        <taxon>Pseudomonadota</taxon>
        <taxon>Gammaproteobacteria</taxon>
        <taxon>Alteromonadales</taxon>
        <taxon>Alteromonadaceae</taxon>
        <taxon>Aliiglaciecola</taxon>
    </lineage>
</organism>
<dbReference type="InterPro" id="IPR039426">
    <property type="entry name" value="TonB-dep_rcpt-like"/>
</dbReference>
<dbReference type="SUPFAM" id="SSF56935">
    <property type="entry name" value="Porins"/>
    <property type="match status" value="1"/>
</dbReference>
<keyword evidence="2 11" id="KW-0813">Transport</keyword>
<keyword evidence="4" id="KW-0410">Iron transport</keyword>
<evidence type="ECO:0000259" key="14">
    <source>
        <dbReference type="Pfam" id="PF00593"/>
    </source>
</evidence>
<evidence type="ECO:0000256" key="4">
    <source>
        <dbReference type="ARBA" id="ARBA00022496"/>
    </source>
</evidence>
<evidence type="ECO:0000256" key="9">
    <source>
        <dbReference type="ARBA" id="ARBA00023136"/>
    </source>
</evidence>
<evidence type="ECO:0000256" key="8">
    <source>
        <dbReference type="ARBA" id="ARBA00023077"/>
    </source>
</evidence>
<comment type="similarity">
    <text evidence="11 12">Belongs to the TonB-dependent receptor family.</text>
</comment>
<dbReference type="PANTHER" id="PTHR32552:SF81">
    <property type="entry name" value="TONB-DEPENDENT OUTER MEMBRANE RECEPTOR"/>
    <property type="match status" value="1"/>
</dbReference>
<dbReference type="InterPro" id="IPR000531">
    <property type="entry name" value="Beta-barrel_TonB"/>
</dbReference>
<gene>
    <name evidence="16" type="ORF">GCM10009114_24350</name>
</gene>
<evidence type="ECO:0000256" key="13">
    <source>
        <dbReference type="SAM" id="SignalP"/>
    </source>
</evidence>
<evidence type="ECO:0000256" key="2">
    <source>
        <dbReference type="ARBA" id="ARBA00022448"/>
    </source>
</evidence>
<feature type="domain" description="TonB-dependent receptor plug" evidence="15">
    <location>
        <begin position="40"/>
        <end position="147"/>
    </location>
</feature>
<keyword evidence="17" id="KW-1185">Reference proteome</keyword>
<feature type="chain" id="PRO_5046923602" evidence="13">
    <location>
        <begin position="21"/>
        <end position="687"/>
    </location>
</feature>
<dbReference type="Proteomes" id="UP001500359">
    <property type="component" value="Unassembled WGS sequence"/>
</dbReference>
<dbReference type="PROSITE" id="PS52016">
    <property type="entry name" value="TONB_DEPENDENT_REC_3"/>
    <property type="match status" value="1"/>
</dbReference>
<dbReference type="InterPro" id="IPR036942">
    <property type="entry name" value="Beta-barrel_TonB_sf"/>
</dbReference>
<evidence type="ECO:0000259" key="15">
    <source>
        <dbReference type="Pfam" id="PF07715"/>
    </source>
</evidence>
<feature type="domain" description="TonB-dependent receptor-like beta-barrel" evidence="14">
    <location>
        <begin position="204"/>
        <end position="643"/>
    </location>
</feature>
<dbReference type="InterPro" id="IPR012910">
    <property type="entry name" value="Plug_dom"/>
</dbReference>
<comment type="subcellular location">
    <subcellularLocation>
        <location evidence="1 11">Cell outer membrane</location>
        <topology evidence="1 11">Multi-pass membrane protein</topology>
    </subcellularLocation>
</comment>
<evidence type="ECO:0000256" key="3">
    <source>
        <dbReference type="ARBA" id="ARBA00022452"/>
    </source>
</evidence>
<protein>
    <submittedName>
        <fullName evidence="16">TonB-dependent receptor</fullName>
    </submittedName>
</protein>
<dbReference type="PANTHER" id="PTHR32552">
    <property type="entry name" value="FERRICHROME IRON RECEPTOR-RELATED"/>
    <property type="match status" value="1"/>
</dbReference>
<evidence type="ECO:0000313" key="16">
    <source>
        <dbReference type="EMBL" id="GAA0857678.1"/>
    </source>
</evidence>
<reference evidence="16 17" key="1">
    <citation type="journal article" date="2019" name="Int. J. Syst. Evol. Microbiol.">
        <title>The Global Catalogue of Microorganisms (GCM) 10K type strain sequencing project: providing services to taxonomists for standard genome sequencing and annotation.</title>
        <authorList>
            <consortium name="The Broad Institute Genomics Platform"/>
            <consortium name="The Broad Institute Genome Sequencing Center for Infectious Disease"/>
            <person name="Wu L."/>
            <person name="Ma J."/>
        </authorList>
    </citation>
    <scope>NUCLEOTIDE SEQUENCE [LARGE SCALE GENOMIC DNA]</scope>
    <source>
        <strain evidence="16 17">JCM 15896</strain>
    </source>
</reference>
<name>A0ABN1LLZ8_9ALTE</name>
<evidence type="ECO:0000256" key="1">
    <source>
        <dbReference type="ARBA" id="ARBA00004571"/>
    </source>
</evidence>
<keyword evidence="13" id="KW-0732">Signal</keyword>
<keyword evidence="5 11" id="KW-0812">Transmembrane</keyword>
<keyword evidence="8 12" id="KW-0798">TonB box</keyword>
<dbReference type="Gene3D" id="2.40.170.20">
    <property type="entry name" value="TonB-dependent receptor, beta-barrel domain"/>
    <property type="match status" value="1"/>
</dbReference>
<feature type="signal peptide" evidence="13">
    <location>
        <begin position="1"/>
        <end position="20"/>
    </location>
</feature>
<evidence type="ECO:0000256" key="5">
    <source>
        <dbReference type="ARBA" id="ARBA00022692"/>
    </source>
</evidence>
<keyword evidence="10 11" id="KW-0998">Cell outer membrane</keyword>
<evidence type="ECO:0000256" key="12">
    <source>
        <dbReference type="RuleBase" id="RU003357"/>
    </source>
</evidence>
<sequence>MKFKYSCLFASLISVQPALANDINEIEKITVTSDFRANDIQNVTASVSVISDDVIEQRHAFNLQEILGLGANVNFASGASRGRFIQIRGIGERSQFAEPINPSIGLLVDDFDFSGIAGVASLFDVEQVEILRGPQATEFGAAGMGGTVKIKTQDADADQSSKFTATLAQQNTWNLGVAHGDALTDKLFYRVAVNQFKSDGFVYNQFLDRDDTNNLDELTARLKLKYVFSDNISWDLNYQYFDIDNGYDAFSLDNDGVTRSDEPGKDTQETHALGLKGQFLLSQGTLTASLNHTTSDLIYGYDEDWTHVGFHPFEYKSTDYYFRDRDMTSLDLRLLSNSQSLLFNNTTQWLIGAFVRNIDESLNREYTFASADFNSQYQPTNNALYAQTESQLSDSLSVSLGLRLDQYDIDYADSNGFAEQVNDTLVGGKAVLKYAIQSASIYTSISRGYKAGGFNPDERVTAQRRLFEPEYNWNYEVGIKGQGLNNDLSLRFALFYMDRENTQISDFDVQIRQDGTPDFIDIIANADVGTNKGLEFEADWQASDSLFLAVNYGYLDATFGRYQLADGTVIEKQQQAQAPKHTFNLSILGYLKDNLSLRVEADAKDNYRFSDGHNVESPLSVVVNAQMRFEWQQWTFSLWSKNLFDREVYVRGFGGFSNDPRDEYAFPEPYFQLGDGRQFGLTASLVY</sequence>
<accession>A0ABN1LLZ8</accession>
<evidence type="ECO:0000256" key="6">
    <source>
        <dbReference type="ARBA" id="ARBA00023004"/>
    </source>
</evidence>
<evidence type="ECO:0000256" key="11">
    <source>
        <dbReference type="PROSITE-ProRule" id="PRU01360"/>
    </source>
</evidence>
<keyword evidence="9 11" id="KW-0472">Membrane</keyword>
<dbReference type="RefSeq" id="WP_343860353.1">
    <property type="nucleotide sequence ID" value="NZ_BAAAFD010000007.1"/>
</dbReference>
<proteinExistence type="inferred from homology"/>
<dbReference type="EMBL" id="BAAAFD010000007">
    <property type="protein sequence ID" value="GAA0857678.1"/>
    <property type="molecule type" value="Genomic_DNA"/>
</dbReference>
<dbReference type="Pfam" id="PF00593">
    <property type="entry name" value="TonB_dep_Rec_b-barrel"/>
    <property type="match status" value="1"/>
</dbReference>
<evidence type="ECO:0000256" key="10">
    <source>
        <dbReference type="ARBA" id="ARBA00023237"/>
    </source>
</evidence>
<evidence type="ECO:0000313" key="17">
    <source>
        <dbReference type="Proteomes" id="UP001500359"/>
    </source>
</evidence>
<evidence type="ECO:0000256" key="7">
    <source>
        <dbReference type="ARBA" id="ARBA00023065"/>
    </source>
</evidence>
<keyword evidence="6" id="KW-0408">Iron</keyword>
<dbReference type="Pfam" id="PF07715">
    <property type="entry name" value="Plug"/>
    <property type="match status" value="1"/>
</dbReference>
<keyword evidence="7" id="KW-0406">Ion transport</keyword>
<comment type="caution">
    <text evidence="16">The sequence shown here is derived from an EMBL/GenBank/DDBJ whole genome shotgun (WGS) entry which is preliminary data.</text>
</comment>
<keyword evidence="16" id="KW-0675">Receptor</keyword>
<keyword evidence="3 11" id="KW-1134">Transmembrane beta strand</keyword>